<keyword evidence="1 3" id="KW-0456">Lyase</keyword>
<name>A0A069JSZ3_RHOSG</name>
<proteinExistence type="inferred from homology"/>
<organism evidence="7 8">
    <name type="scientific">Rhodococcus qingshengii</name>
    <dbReference type="NCBI Taxonomy" id="334542"/>
    <lineage>
        <taxon>Bacteria</taxon>
        <taxon>Bacillati</taxon>
        <taxon>Actinomycetota</taxon>
        <taxon>Actinomycetes</taxon>
        <taxon>Mycobacteriales</taxon>
        <taxon>Nocardiaceae</taxon>
        <taxon>Rhodococcus</taxon>
        <taxon>Rhodococcus erythropolis group</taxon>
    </lineage>
</organism>
<dbReference type="Proteomes" id="UP000230886">
    <property type="component" value="Unassembled WGS sequence"/>
</dbReference>
<dbReference type="EMBL" id="NOVD01000002">
    <property type="protein sequence ID" value="PCK28628.1"/>
    <property type="molecule type" value="Genomic_DNA"/>
</dbReference>
<keyword evidence="2" id="KW-0704">Schiff base</keyword>
<evidence type="ECO:0000256" key="4">
    <source>
        <dbReference type="PIRSR" id="PIRSR001365-1"/>
    </source>
</evidence>
<comment type="caution">
    <text evidence="7">The sequence shown here is derived from an EMBL/GenBank/DDBJ whole genome shotgun (WGS) entry which is preliminary data.</text>
</comment>
<evidence type="ECO:0000313" key="8">
    <source>
        <dbReference type="Proteomes" id="UP000230886"/>
    </source>
</evidence>
<accession>A0A069JSZ3</accession>
<dbReference type="GO" id="GO:0005829">
    <property type="term" value="C:cytosol"/>
    <property type="evidence" value="ECO:0007669"/>
    <property type="project" value="TreeGrafter"/>
</dbReference>
<dbReference type="InterPro" id="IPR013785">
    <property type="entry name" value="Aldolase_TIM"/>
</dbReference>
<evidence type="ECO:0000313" key="7">
    <source>
        <dbReference type="EMBL" id="PCK28628.1"/>
    </source>
</evidence>
<evidence type="ECO:0000256" key="5">
    <source>
        <dbReference type="PIRSR" id="PIRSR001365-2"/>
    </source>
</evidence>
<dbReference type="GO" id="GO:0016829">
    <property type="term" value="F:lyase activity"/>
    <property type="evidence" value="ECO:0007669"/>
    <property type="project" value="UniProtKB-KW"/>
</dbReference>
<evidence type="ECO:0000256" key="3">
    <source>
        <dbReference type="PIRNR" id="PIRNR001365"/>
    </source>
</evidence>
<evidence type="ECO:0000256" key="2">
    <source>
        <dbReference type="ARBA" id="ARBA00023270"/>
    </source>
</evidence>
<dbReference type="RefSeq" id="WP_007734313.1">
    <property type="nucleotide sequence ID" value="NZ_AP023172.1"/>
</dbReference>
<dbReference type="AlphaFoldDB" id="A0A069JSZ3"/>
<dbReference type="EMBL" id="JARDXE010000001">
    <property type="protein sequence ID" value="MDE8643672.1"/>
    <property type="molecule type" value="Genomic_DNA"/>
</dbReference>
<dbReference type="Pfam" id="PF00701">
    <property type="entry name" value="DHDPS"/>
    <property type="match status" value="1"/>
</dbReference>
<dbReference type="SMART" id="SM01130">
    <property type="entry name" value="DHDPS"/>
    <property type="match status" value="1"/>
</dbReference>
<gene>
    <name evidence="7" type="ORF">CHR55_04775</name>
    <name evidence="6" type="ORF">PXH69_01840</name>
</gene>
<dbReference type="PANTHER" id="PTHR12128">
    <property type="entry name" value="DIHYDRODIPICOLINATE SYNTHASE"/>
    <property type="match status" value="1"/>
</dbReference>
<dbReference type="InterPro" id="IPR020625">
    <property type="entry name" value="Schiff_base-form_aldolases_AS"/>
</dbReference>
<evidence type="ECO:0000313" key="6">
    <source>
        <dbReference type="EMBL" id="MDE8643672.1"/>
    </source>
</evidence>
<dbReference type="SUPFAM" id="SSF51569">
    <property type="entry name" value="Aldolase"/>
    <property type="match status" value="1"/>
</dbReference>
<dbReference type="GeneID" id="57488910"/>
<evidence type="ECO:0000256" key="1">
    <source>
        <dbReference type="ARBA" id="ARBA00023239"/>
    </source>
</evidence>
<dbReference type="PANTHER" id="PTHR12128:SF28">
    <property type="entry name" value="2-DEHYDRO-3-DEOXY-D-GLUCONATE ALDOLASE YAGE-RELATED"/>
    <property type="match status" value="1"/>
</dbReference>
<reference evidence="6" key="2">
    <citation type="submission" date="2023-02" db="EMBL/GenBank/DDBJ databases">
        <title>A novel hydrolase synthesized by Rhodococcus erythropolis HQ is responsible for the detoxification of Zearalenone.</title>
        <authorList>
            <person name="Hu J."/>
            <person name="Xu J."/>
        </authorList>
    </citation>
    <scope>NUCLEOTIDE SEQUENCE</scope>
    <source>
        <strain evidence="6">HQ</strain>
    </source>
</reference>
<reference evidence="7 8" key="1">
    <citation type="submission" date="2017-07" db="EMBL/GenBank/DDBJ databases">
        <title>Draft sequence of Rhodococcus enclensis 23b-28.</title>
        <authorList>
            <person name="Besaury L."/>
            <person name="Sancelme M."/>
            <person name="Amato P."/>
            <person name="Lallement A."/>
            <person name="Delort A.-M."/>
        </authorList>
    </citation>
    <scope>NUCLEOTIDE SEQUENCE [LARGE SCALE GENOMIC DNA]</scope>
    <source>
        <strain evidence="7 8">23b-28</strain>
    </source>
</reference>
<dbReference type="CDD" id="cd00408">
    <property type="entry name" value="DHDPS-like"/>
    <property type="match status" value="1"/>
</dbReference>
<feature type="active site" description="Schiff-base intermediate with substrate" evidence="4">
    <location>
        <position position="167"/>
    </location>
</feature>
<sequence length="309" mass="32052">MSTETTTFSGIVPPIVTPLTLEGEVDTTSLERLLSLQIEAGVDGLFVLGSSGEVGYLTDAQRAQVVQTAIGHVGGQVPVLVGVNDMTTNRVIAVAEQAREAGADAIVATAPFYAITDAAETATHFRSIHAAVDLPLFAYDVPVRVHSKLSPAMLVELGREGVIAGVKDSSGDDVSFRMLLRQSAGLENFAVFTGHEVVVDGCLLMGASGAVPGLANVDPHGYVRLWRAAQAGDWAAAKAEQDRLTDLFSIVEAPTPGRVSAGAAGLGAFKTALALRGVITGNTMCAPMLSLDESETATIKVVLEQAGLL</sequence>
<dbReference type="Gene3D" id="3.20.20.70">
    <property type="entry name" value="Aldolase class I"/>
    <property type="match status" value="1"/>
</dbReference>
<dbReference type="PROSITE" id="PS00666">
    <property type="entry name" value="DHDPS_2"/>
    <property type="match status" value="1"/>
</dbReference>
<dbReference type="InterPro" id="IPR002220">
    <property type="entry name" value="DapA-like"/>
</dbReference>
<dbReference type="Proteomes" id="UP001217325">
    <property type="component" value="Unassembled WGS sequence"/>
</dbReference>
<comment type="similarity">
    <text evidence="3">Belongs to the DapA family.</text>
</comment>
<protein>
    <submittedName>
        <fullName evidence="7">Dihydrodipicolinate synthase family protein</fullName>
    </submittedName>
</protein>
<dbReference type="PRINTS" id="PR00146">
    <property type="entry name" value="DHPICSNTHASE"/>
</dbReference>
<feature type="binding site" evidence="5">
    <location>
        <position position="211"/>
    </location>
    <ligand>
        <name>pyruvate</name>
        <dbReference type="ChEBI" id="CHEBI:15361"/>
    </ligand>
</feature>
<dbReference type="PIRSF" id="PIRSF001365">
    <property type="entry name" value="DHDPS"/>
    <property type="match status" value="1"/>
</dbReference>
<accession>A0A2A5JGE7</accession>
<feature type="active site" description="Proton donor/acceptor" evidence="4">
    <location>
        <position position="139"/>
    </location>
</feature>